<feature type="signal peptide" evidence="1">
    <location>
        <begin position="1"/>
        <end position="18"/>
    </location>
</feature>
<reference evidence="3" key="1">
    <citation type="journal article" date="2023" name="G3 (Bethesda)">
        <title>A reference genome for the long-term kleptoplast-retaining sea slug Elysia crispata morphotype clarki.</title>
        <authorList>
            <person name="Eastman K.E."/>
            <person name="Pendleton A.L."/>
            <person name="Shaikh M.A."/>
            <person name="Suttiyut T."/>
            <person name="Ogas R."/>
            <person name="Tomko P."/>
            <person name="Gavelis G."/>
            <person name="Widhalm J.R."/>
            <person name="Wisecaver J.H."/>
        </authorList>
    </citation>
    <scope>NUCLEOTIDE SEQUENCE</scope>
    <source>
        <strain evidence="3">ECLA1</strain>
    </source>
</reference>
<dbReference type="PANTHER" id="PTHR22801">
    <property type="entry name" value="LITHOSTATHINE"/>
    <property type="match status" value="1"/>
</dbReference>
<proteinExistence type="predicted"/>
<name>A0AAE1DW33_9GAST</name>
<evidence type="ECO:0000313" key="4">
    <source>
        <dbReference type="Proteomes" id="UP001283361"/>
    </source>
</evidence>
<dbReference type="Gene3D" id="3.10.100.10">
    <property type="entry name" value="Mannose-Binding Protein A, subunit A"/>
    <property type="match status" value="1"/>
</dbReference>
<keyword evidence="1" id="KW-0732">Signal</keyword>
<dbReference type="PANTHER" id="PTHR22801:SF63">
    <property type="entry name" value="C-TYPE LECTIN DOMAIN-CONTAINING PROTEIN"/>
    <property type="match status" value="1"/>
</dbReference>
<dbReference type="InterPro" id="IPR050801">
    <property type="entry name" value="Ca-Dep_Lectins_ImmuneDev"/>
</dbReference>
<dbReference type="PROSITE" id="PS50041">
    <property type="entry name" value="C_TYPE_LECTIN_2"/>
    <property type="match status" value="1"/>
</dbReference>
<dbReference type="InterPro" id="IPR016186">
    <property type="entry name" value="C-type_lectin-like/link_sf"/>
</dbReference>
<organism evidence="3 4">
    <name type="scientific">Elysia crispata</name>
    <name type="common">lettuce slug</name>
    <dbReference type="NCBI Taxonomy" id="231223"/>
    <lineage>
        <taxon>Eukaryota</taxon>
        <taxon>Metazoa</taxon>
        <taxon>Spiralia</taxon>
        <taxon>Lophotrochozoa</taxon>
        <taxon>Mollusca</taxon>
        <taxon>Gastropoda</taxon>
        <taxon>Heterobranchia</taxon>
        <taxon>Euthyneura</taxon>
        <taxon>Panpulmonata</taxon>
        <taxon>Sacoglossa</taxon>
        <taxon>Placobranchoidea</taxon>
        <taxon>Plakobranchidae</taxon>
        <taxon>Elysia</taxon>
    </lineage>
</organism>
<dbReference type="CDD" id="cd00037">
    <property type="entry name" value="CLECT"/>
    <property type="match status" value="1"/>
</dbReference>
<dbReference type="AlphaFoldDB" id="A0AAE1DW33"/>
<dbReference type="Proteomes" id="UP001283361">
    <property type="component" value="Unassembled WGS sequence"/>
</dbReference>
<dbReference type="Pfam" id="PF00059">
    <property type="entry name" value="Lectin_C"/>
    <property type="match status" value="1"/>
</dbReference>
<dbReference type="SUPFAM" id="SSF56436">
    <property type="entry name" value="C-type lectin-like"/>
    <property type="match status" value="1"/>
</dbReference>
<dbReference type="SMART" id="SM00034">
    <property type="entry name" value="CLECT"/>
    <property type="match status" value="1"/>
</dbReference>
<evidence type="ECO:0000259" key="2">
    <source>
        <dbReference type="PROSITE" id="PS50041"/>
    </source>
</evidence>
<accession>A0AAE1DW33</accession>
<feature type="domain" description="C-type lectin" evidence="2">
    <location>
        <begin position="42"/>
        <end position="161"/>
    </location>
</feature>
<feature type="chain" id="PRO_5042253248" description="C-type lectin domain-containing protein" evidence="1">
    <location>
        <begin position="19"/>
        <end position="221"/>
    </location>
</feature>
<comment type="caution">
    <text evidence="3">The sequence shown here is derived from an EMBL/GenBank/DDBJ whole genome shotgun (WGS) entry which is preliminary data.</text>
</comment>
<gene>
    <name evidence="3" type="ORF">RRG08_063868</name>
</gene>
<dbReference type="InterPro" id="IPR001304">
    <property type="entry name" value="C-type_lectin-like"/>
</dbReference>
<sequence length="221" mass="25166">MILHIAIATLLAGNGLNAIVYREDQVACSPGWVEVTQHELQGSKTCIKLQHVKQCWADARTACQRDGGDLVKILTRTMNDEIMYQVSLYEGESFWFGLRGKMNAQYTWHWLDEYEEVEQSWFQFPWSRHQLRICGEISRQTGERGSWRYRICSEPKKFICQRLPINQITPGPGNSFLKPSCHLALGPRNSFLKPSCHLAPGPGNSFLKPSYHLAPGRGTLS</sequence>
<protein>
    <recommendedName>
        <fullName evidence="2">C-type lectin domain-containing protein</fullName>
    </recommendedName>
</protein>
<dbReference type="InterPro" id="IPR016187">
    <property type="entry name" value="CTDL_fold"/>
</dbReference>
<dbReference type="EMBL" id="JAWDGP010002236">
    <property type="protein sequence ID" value="KAK3784515.1"/>
    <property type="molecule type" value="Genomic_DNA"/>
</dbReference>
<evidence type="ECO:0000313" key="3">
    <source>
        <dbReference type="EMBL" id="KAK3784515.1"/>
    </source>
</evidence>
<evidence type="ECO:0000256" key="1">
    <source>
        <dbReference type="SAM" id="SignalP"/>
    </source>
</evidence>
<keyword evidence="4" id="KW-1185">Reference proteome</keyword>